<dbReference type="AlphaFoldDB" id="A0A831PKP6"/>
<evidence type="ECO:0000313" key="1">
    <source>
        <dbReference type="EMBL" id="HDR50437.1"/>
    </source>
</evidence>
<reference evidence="1" key="1">
    <citation type="journal article" date="2020" name="mSystems">
        <title>Genome- and Community-Level Interaction Insights into Carbon Utilization and Element Cycling Functions of Hydrothermarchaeota in Hydrothermal Sediment.</title>
        <authorList>
            <person name="Zhou Z."/>
            <person name="Liu Y."/>
            <person name="Xu W."/>
            <person name="Pan J."/>
            <person name="Luo Z.H."/>
            <person name="Li M."/>
        </authorList>
    </citation>
    <scope>NUCLEOTIDE SEQUENCE [LARGE SCALE GENOMIC DNA]</scope>
    <source>
        <strain evidence="1">SpSt-1217</strain>
    </source>
</reference>
<accession>A0A831PKP6</accession>
<protein>
    <submittedName>
        <fullName evidence="1">Uncharacterized protein</fullName>
    </submittedName>
</protein>
<comment type="caution">
    <text evidence="1">The sequence shown here is derived from an EMBL/GenBank/DDBJ whole genome shotgun (WGS) entry which is preliminary data.</text>
</comment>
<name>A0A831PKP6_9BACT</name>
<dbReference type="Proteomes" id="UP000886047">
    <property type="component" value="Unassembled WGS sequence"/>
</dbReference>
<organism evidence="1">
    <name type="scientific">Mariniphaga anaerophila</name>
    <dbReference type="NCBI Taxonomy" id="1484053"/>
    <lineage>
        <taxon>Bacteria</taxon>
        <taxon>Pseudomonadati</taxon>
        <taxon>Bacteroidota</taxon>
        <taxon>Bacteroidia</taxon>
        <taxon>Marinilabiliales</taxon>
        <taxon>Prolixibacteraceae</taxon>
        <taxon>Mariniphaga</taxon>
    </lineage>
</organism>
<dbReference type="EMBL" id="DSDK01000127">
    <property type="protein sequence ID" value="HDR50437.1"/>
    <property type="molecule type" value="Genomic_DNA"/>
</dbReference>
<sequence>MKTVTVEIKNDIALTFLHNLESMHVLRVIEDKTTKAKQKLSERFAGCLPKERAEELQKELTQMRNEWERDIY</sequence>
<gene>
    <name evidence="1" type="ORF">ENN90_02285</name>
</gene>
<proteinExistence type="predicted"/>